<dbReference type="InterPro" id="IPR037119">
    <property type="entry name" value="Haem_oxidase_HugZ-like_sf"/>
</dbReference>
<sequence>MQRTPADGAAAERPGTSPAEWARTLAEGSVAATLHLPRPPHEDGSSCAAASRTEPFAVRHLAGSGGDVLLLVADGGPLAERLDDLLRNAPDGRDVPAVLDVLDVPPGLSGLPRARLCATGWIQVLPPGEQRRLAAALPRPVPALLDVGSGKRLVRLDLGEVRVTTRTGVHLVPDDDYVTARPDPLYPDEHDVVSHLEAHHADHLVGWALRELPLEQARQVREVSVAGIDRYGLDVLCTLERATVQVRAPFATPLAGEHELPAALCAALDCPCGGAGRGDAPHDHVPQDGPARG</sequence>
<dbReference type="Proteomes" id="UP001501195">
    <property type="component" value="Unassembled WGS sequence"/>
</dbReference>
<evidence type="ECO:0000313" key="2">
    <source>
        <dbReference type="EMBL" id="GAA4987037.1"/>
    </source>
</evidence>
<dbReference type="EMBL" id="BAABIL010000433">
    <property type="protein sequence ID" value="GAA4987037.1"/>
    <property type="molecule type" value="Genomic_DNA"/>
</dbReference>
<reference evidence="3" key="1">
    <citation type="journal article" date="2019" name="Int. J. Syst. Evol. Microbiol.">
        <title>The Global Catalogue of Microorganisms (GCM) 10K type strain sequencing project: providing services to taxonomists for standard genome sequencing and annotation.</title>
        <authorList>
            <consortium name="The Broad Institute Genomics Platform"/>
            <consortium name="The Broad Institute Genome Sequencing Center for Infectious Disease"/>
            <person name="Wu L."/>
            <person name="Ma J."/>
        </authorList>
    </citation>
    <scope>NUCLEOTIDE SEQUENCE [LARGE SCALE GENOMIC DNA]</scope>
    <source>
        <strain evidence="3">JCM 18126</strain>
    </source>
</reference>
<evidence type="ECO:0000313" key="3">
    <source>
        <dbReference type="Proteomes" id="UP001501195"/>
    </source>
</evidence>
<dbReference type="Pfam" id="PF10615">
    <property type="entry name" value="DUF2470"/>
    <property type="match status" value="1"/>
</dbReference>
<dbReference type="Gene3D" id="3.20.180.10">
    <property type="entry name" value="PNP-oxidase-like"/>
    <property type="match status" value="1"/>
</dbReference>
<evidence type="ECO:0000259" key="1">
    <source>
        <dbReference type="Pfam" id="PF10615"/>
    </source>
</evidence>
<feature type="domain" description="DUF2470" evidence="1">
    <location>
        <begin position="191"/>
        <end position="264"/>
    </location>
</feature>
<name>A0ABP9I3J3_9ACTN</name>
<dbReference type="SUPFAM" id="SSF50475">
    <property type="entry name" value="FMN-binding split barrel"/>
    <property type="match status" value="1"/>
</dbReference>
<keyword evidence="3" id="KW-1185">Reference proteome</keyword>
<accession>A0ABP9I3J3</accession>
<gene>
    <name evidence="2" type="ORF">GCM10023225_26460</name>
</gene>
<protein>
    <submittedName>
        <fullName evidence="2">DUF2470 domain-containing protein</fullName>
    </submittedName>
</protein>
<dbReference type="InterPro" id="IPR019595">
    <property type="entry name" value="DUF2470"/>
</dbReference>
<proteinExistence type="predicted"/>
<organism evidence="2 3">
    <name type="scientific">Kineococcus glutinatus</name>
    <dbReference type="NCBI Taxonomy" id="1070872"/>
    <lineage>
        <taxon>Bacteria</taxon>
        <taxon>Bacillati</taxon>
        <taxon>Actinomycetota</taxon>
        <taxon>Actinomycetes</taxon>
        <taxon>Kineosporiales</taxon>
        <taxon>Kineosporiaceae</taxon>
        <taxon>Kineococcus</taxon>
    </lineage>
</organism>
<comment type="caution">
    <text evidence="2">The sequence shown here is derived from an EMBL/GenBank/DDBJ whole genome shotgun (WGS) entry which is preliminary data.</text>
</comment>